<dbReference type="PANTHER" id="PTHR31123:SF1">
    <property type="entry name" value="ACCUMULATION OF DYADS PROTEIN 2-RELATED"/>
    <property type="match status" value="1"/>
</dbReference>
<evidence type="ECO:0000313" key="8">
    <source>
        <dbReference type="EMBL" id="CZR45070.1"/>
    </source>
</evidence>
<evidence type="ECO:0000256" key="3">
    <source>
        <dbReference type="ARBA" id="ARBA00022692"/>
    </source>
</evidence>
<evidence type="ECO:0000256" key="2">
    <source>
        <dbReference type="ARBA" id="ARBA00005587"/>
    </source>
</evidence>
<dbReference type="VEuPathDB" id="FungiDB:FPRO_15755"/>
<dbReference type="EMBL" id="FJOF01000009">
    <property type="protein sequence ID" value="CZR45070.1"/>
    <property type="molecule type" value="Genomic_DNA"/>
</dbReference>
<feature type="transmembrane region" description="Helical" evidence="7">
    <location>
        <begin position="178"/>
        <end position="200"/>
    </location>
</feature>
<reference evidence="9" key="1">
    <citation type="journal article" date="2016" name="Genome Biol. Evol.">
        <title>Comparative 'omics' of the Fusarium fujikuroi species complex highlights differences in genetic potential and metabolite synthesis.</title>
        <authorList>
            <person name="Niehaus E.-M."/>
            <person name="Muensterkoetter M."/>
            <person name="Proctor R.H."/>
            <person name="Brown D.W."/>
            <person name="Sharon A."/>
            <person name="Idan Y."/>
            <person name="Oren-Young L."/>
            <person name="Sieber C.M."/>
            <person name="Novak O."/>
            <person name="Pencik A."/>
            <person name="Tarkowska D."/>
            <person name="Hromadova K."/>
            <person name="Freeman S."/>
            <person name="Maymon M."/>
            <person name="Elazar M."/>
            <person name="Youssef S.A."/>
            <person name="El-Shabrawy E.S.M."/>
            <person name="Shalaby A.B.A."/>
            <person name="Houterman P."/>
            <person name="Brock N.L."/>
            <person name="Burkhardt I."/>
            <person name="Tsavkelova E.A."/>
            <person name="Dickschat J.S."/>
            <person name="Galuszka P."/>
            <person name="Gueldener U."/>
            <person name="Tudzynski B."/>
        </authorList>
    </citation>
    <scope>NUCLEOTIDE SEQUENCE [LARGE SCALE GENOMIC DNA]</scope>
    <source>
        <strain evidence="9">ET1</strain>
    </source>
</reference>
<evidence type="ECO:0000256" key="5">
    <source>
        <dbReference type="ARBA" id="ARBA00023136"/>
    </source>
</evidence>
<dbReference type="NCBIfam" id="NF038013">
    <property type="entry name" value="AceTr_1"/>
    <property type="match status" value="1"/>
</dbReference>
<feature type="transmembrane region" description="Helical" evidence="7">
    <location>
        <begin position="84"/>
        <end position="107"/>
    </location>
</feature>
<dbReference type="Pfam" id="PF01184">
    <property type="entry name" value="Gpr1_Fun34_YaaH"/>
    <property type="match status" value="1"/>
</dbReference>
<evidence type="ECO:0000313" key="9">
    <source>
        <dbReference type="Proteomes" id="UP000183971"/>
    </source>
</evidence>
<dbReference type="GeneID" id="42060610"/>
<comment type="caution">
    <text evidence="8">The sequence shown here is derived from an EMBL/GenBank/DDBJ whole genome shotgun (WGS) entry which is preliminary data.</text>
</comment>
<keyword evidence="3 7" id="KW-0812">Transmembrane</keyword>
<dbReference type="InterPro" id="IPR000791">
    <property type="entry name" value="Gpr1/Fun34/SatP-like"/>
</dbReference>
<evidence type="ECO:0000256" key="1">
    <source>
        <dbReference type="ARBA" id="ARBA00004141"/>
    </source>
</evidence>
<evidence type="ECO:0000256" key="6">
    <source>
        <dbReference type="SAM" id="MobiDB-lite"/>
    </source>
</evidence>
<keyword evidence="4 7" id="KW-1133">Transmembrane helix</keyword>
<evidence type="ECO:0000256" key="7">
    <source>
        <dbReference type="SAM" id="Phobius"/>
    </source>
</evidence>
<dbReference type="AlphaFoldDB" id="A0A1L7VXB3"/>
<dbReference type="Proteomes" id="UP000183971">
    <property type="component" value="Unassembled WGS sequence"/>
</dbReference>
<comment type="subcellular location">
    <subcellularLocation>
        <location evidence="1">Membrane</location>
        <topology evidence="1">Multi-pass membrane protein</topology>
    </subcellularLocation>
</comment>
<keyword evidence="9" id="KW-1185">Reference proteome</keyword>
<sequence>MSDGENKLRPSTTAGGHVEDRGQPALPVVHRRFANPSPLGLLSFATGTALKPSIRLDTPKLTEKGIFLISSFGVHARGIQTPNVMIAVLIFFGGICQYIVGIMEFITGNTFGTAVFMSYGAFNISYSMIYLPGSGIIAAYTDESGVLSPDFQQAIAMYIWAWFILTVIYTIAAVRSSWVLFLDLLALDICLILLAAGNMVNSTSVLNAGYAFGYLVAFMSYWAGCAGLFAGGVTPFDVPTFPMYKDA</sequence>
<protein>
    <submittedName>
        <fullName evidence="8">Probable FUN34-transmembrane protein involved in ammonia production</fullName>
    </submittedName>
</protein>
<dbReference type="RefSeq" id="XP_031085604.1">
    <property type="nucleotide sequence ID" value="XM_031219890.1"/>
</dbReference>
<dbReference type="GO" id="GO:0015123">
    <property type="term" value="F:acetate transmembrane transporter activity"/>
    <property type="evidence" value="ECO:0007669"/>
    <property type="project" value="TreeGrafter"/>
</dbReference>
<name>A0A1L7VXB3_FUSPR</name>
<accession>A0A1L7VXB3</accession>
<organism evidence="8 9">
    <name type="scientific">Fusarium proliferatum (strain ET1)</name>
    <name type="common">Orchid endophyte fungus</name>
    <dbReference type="NCBI Taxonomy" id="1227346"/>
    <lineage>
        <taxon>Eukaryota</taxon>
        <taxon>Fungi</taxon>
        <taxon>Dikarya</taxon>
        <taxon>Ascomycota</taxon>
        <taxon>Pezizomycotina</taxon>
        <taxon>Sordariomycetes</taxon>
        <taxon>Hypocreomycetidae</taxon>
        <taxon>Hypocreales</taxon>
        <taxon>Nectriaceae</taxon>
        <taxon>Fusarium</taxon>
        <taxon>Fusarium fujikuroi species complex</taxon>
    </lineage>
</organism>
<dbReference type="InterPro" id="IPR051633">
    <property type="entry name" value="AceTr"/>
</dbReference>
<feature type="transmembrane region" description="Helical" evidence="7">
    <location>
        <begin position="212"/>
        <end position="233"/>
    </location>
</feature>
<dbReference type="PANTHER" id="PTHR31123">
    <property type="entry name" value="ACCUMULATION OF DYADS PROTEIN 2-RELATED"/>
    <property type="match status" value="1"/>
</dbReference>
<dbReference type="GO" id="GO:0005886">
    <property type="term" value="C:plasma membrane"/>
    <property type="evidence" value="ECO:0007669"/>
    <property type="project" value="TreeGrafter"/>
</dbReference>
<feature type="transmembrane region" description="Helical" evidence="7">
    <location>
        <begin position="153"/>
        <end position="172"/>
    </location>
</feature>
<feature type="transmembrane region" description="Helical" evidence="7">
    <location>
        <begin position="119"/>
        <end position="141"/>
    </location>
</feature>
<gene>
    <name evidence="8" type="ORF">FPRO_15755</name>
</gene>
<evidence type="ECO:0000256" key="4">
    <source>
        <dbReference type="ARBA" id="ARBA00022989"/>
    </source>
</evidence>
<proteinExistence type="inferred from homology"/>
<comment type="similarity">
    <text evidence="2">Belongs to the acetate uptake transporter (AceTr) (TC 2.A.96) family.</text>
</comment>
<feature type="region of interest" description="Disordered" evidence="6">
    <location>
        <begin position="1"/>
        <end position="21"/>
    </location>
</feature>
<keyword evidence="5 7" id="KW-0472">Membrane</keyword>